<evidence type="ECO:0000256" key="5">
    <source>
        <dbReference type="ARBA" id="ARBA00022840"/>
    </source>
</evidence>
<dbReference type="InterPro" id="IPR003694">
    <property type="entry name" value="NAD_synthase"/>
</dbReference>
<dbReference type="InterPro" id="IPR014445">
    <property type="entry name" value="Gln-dep_NAD_synthase"/>
</dbReference>
<evidence type="ECO:0000256" key="1">
    <source>
        <dbReference type="ARBA" id="ARBA00005188"/>
    </source>
</evidence>
<evidence type="ECO:0000256" key="7">
    <source>
        <dbReference type="PIRNR" id="PIRNR006630"/>
    </source>
</evidence>
<comment type="catalytic activity">
    <reaction evidence="7">
        <text>deamido-NAD(+) + L-glutamine + ATP + H2O = L-glutamate + AMP + diphosphate + NAD(+) + H(+)</text>
        <dbReference type="Rhea" id="RHEA:24384"/>
        <dbReference type="ChEBI" id="CHEBI:15377"/>
        <dbReference type="ChEBI" id="CHEBI:15378"/>
        <dbReference type="ChEBI" id="CHEBI:29985"/>
        <dbReference type="ChEBI" id="CHEBI:30616"/>
        <dbReference type="ChEBI" id="CHEBI:33019"/>
        <dbReference type="ChEBI" id="CHEBI:57540"/>
        <dbReference type="ChEBI" id="CHEBI:58359"/>
        <dbReference type="ChEBI" id="CHEBI:58437"/>
        <dbReference type="ChEBI" id="CHEBI:456215"/>
        <dbReference type="EC" id="6.3.5.1"/>
    </reaction>
</comment>
<evidence type="ECO:0000256" key="3">
    <source>
        <dbReference type="ARBA" id="ARBA00022598"/>
    </source>
</evidence>
<dbReference type="Gene3D" id="3.40.50.620">
    <property type="entry name" value="HUPs"/>
    <property type="match status" value="1"/>
</dbReference>
<evidence type="ECO:0000256" key="2">
    <source>
        <dbReference type="ARBA" id="ARBA00007145"/>
    </source>
</evidence>
<keyword evidence="3 7" id="KW-0436">Ligase</keyword>
<dbReference type="EC" id="6.3.5.1" evidence="7"/>
<comment type="similarity">
    <text evidence="2 7">In the C-terminal section; belongs to the NAD synthetase family.</text>
</comment>
<reference evidence="10" key="1">
    <citation type="submission" date="2020-10" db="EMBL/GenBank/DDBJ databases">
        <title>Connecting structure to function with the recovery of over 1000 high-quality activated sludge metagenome-assembled genomes encoding full-length rRNA genes using long-read sequencing.</title>
        <authorList>
            <person name="Singleton C.M."/>
            <person name="Petriglieri F."/>
            <person name="Kristensen J.M."/>
            <person name="Kirkegaard R.H."/>
            <person name="Michaelsen T.Y."/>
            <person name="Andersen M.H."/>
            <person name="Karst S.M."/>
            <person name="Dueholm M.S."/>
            <person name="Nielsen P.H."/>
            <person name="Albertsen M."/>
        </authorList>
    </citation>
    <scope>NUCLEOTIDE SEQUENCE</scope>
    <source>
        <strain evidence="10">Skiv_18-Q3-R9-52_MAXAC.067</strain>
    </source>
</reference>
<evidence type="ECO:0000313" key="10">
    <source>
        <dbReference type="EMBL" id="MBK9796635.1"/>
    </source>
</evidence>
<proteinExistence type="inferred from homology"/>
<organism evidence="10 11">
    <name type="scientific">Candidatus Geothrix skivensis</name>
    <dbReference type="NCBI Taxonomy" id="2954439"/>
    <lineage>
        <taxon>Bacteria</taxon>
        <taxon>Pseudomonadati</taxon>
        <taxon>Acidobacteriota</taxon>
        <taxon>Holophagae</taxon>
        <taxon>Holophagales</taxon>
        <taxon>Holophagaceae</taxon>
        <taxon>Geothrix</taxon>
    </lineage>
</organism>
<dbReference type="EMBL" id="JADKIO010000006">
    <property type="protein sequence ID" value="MBK9796635.1"/>
    <property type="molecule type" value="Genomic_DNA"/>
</dbReference>
<dbReference type="Pfam" id="PF00795">
    <property type="entry name" value="CN_hydrolase"/>
    <property type="match status" value="1"/>
</dbReference>
<dbReference type="InterPro" id="IPR036526">
    <property type="entry name" value="C-N_Hydrolase_sf"/>
</dbReference>
<dbReference type="NCBIfam" id="TIGR00552">
    <property type="entry name" value="nadE"/>
    <property type="match status" value="1"/>
</dbReference>
<dbReference type="GO" id="GO:0004359">
    <property type="term" value="F:glutaminase activity"/>
    <property type="evidence" value="ECO:0007669"/>
    <property type="project" value="InterPro"/>
</dbReference>
<evidence type="ECO:0000259" key="9">
    <source>
        <dbReference type="PROSITE" id="PS50263"/>
    </source>
</evidence>
<dbReference type="AlphaFoldDB" id="A0A9D7SH80"/>
<evidence type="ECO:0000256" key="6">
    <source>
        <dbReference type="ARBA" id="ARBA00023027"/>
    </source>
</evidence>
<dbReference type="GO" id="GO:0009435">
    <property type="term" value="P:NAD+ biosynthetic process"/>
    <property type="evidence" value="ECO:0007669"/>
    <property type="project" value="UniProtKB-UniRule"/>
</dbReference>
<gene>
    <name evidence="10" type="primary">nadE</name>
    <name evidence="10" type="ORF">IPP58_09065</name>
</gene>
<dbReference type="InterPro" id="IPR014729">
    <property type="entry name" value="Rossmann-like_a/b/a_fold"/>
</dbReference>
<dbReference type="PROSITE" id="PS50263">
    <property type="entry name" value="CN_HYDROLASE"/>
    <property type="match status" value="1"/>
</dbReference>
<dbReference type="InterPro" id="IPR022310">
    <property type="entry name" value="NAD/GMP_synthase"/>
</dbReference>
<evidence type="ECO:0000256" key="4">
    <source>
        <dbReference type="ARBA" id="ARBA00022741"/>
    </source>
</evidence>
<feature type="domain" description="CN hydrolase" evidence="9">
    <location>
        <begin position="1"/>
        <end position="268"/>
    </location>
</feature>
<dbReference type="GO" id="GO:0003952">
    <property type="term" value="F:NAD+ synthase (glutamine-hydrolyzing) activity"/>
    <property type="evidence" value="ECO:0007669"/>
    <property type="project" value="UniProtKB-UniRule"/>
</dbReference>
<keyword evidence="4 7" id="KW-0547">Nucleotide-binding</keyword>
<dbReference type="GO" id="GO:0005737">
    <property type="term" value="C:cytoplasm"/>
    <property type="evidence" value="ECO:0007669"/>
    <property type="project" value="InterPro"/>
</dbReference>
<keyword evidence="6 7" id="KW-0520">NAD</keyword>
<comment type="similarity">
    <text evidence="8">Belongs to the NAD synthetase family.</text>
</comment>
<dbReference type="InterPro" id="IPR003010">
    <property type="entry name" value="C-N_Hydrolase"/>
</dbReference>
<protein>
    <recommendedName>
        <fullName evidence="7">Glutamine-dependent NAD(+) synthetase</fullName>
        <ecNumber evidence="7">6.3.5.1</ecNumber>
    </recommendedName>
    <alternativeName>
        <fullName evidence="7">NAD(+) synthase [glutamine-hydrolyzing]</fullName>
    </alternativeName>
</protein>
<evidence type="ECO:0000313" key="11">
    <source>
        <dbReference type="Proteomes" id="UP000886657"/>
    </source>
</evidence>
<dbReference type="PANTHER" id="PTHR23090">
    <property type="entry name" value="NH 3 /GLUTAMINE-DEPENDENT NAD + SYNTHETASE"/>
    <property type="match status" value="1"/>
</dbReference>
<dbReference type="Pfam" id="PF02540">
    <property type="entry name" value="NAD_synthase"/>
    <property type="match status" value="1"/>
</dbReference>
<comment type="caution">
    <text evidence="10">The sequence shown here is derived from an EMBL/GenBank/DDBJ whole genome shotgun (WGS) entry which is preliminary data.</text>
</comment>
<dbReference type="CDD" id="cd00553">
    <property type="entry name" value="NAD_synthase"/>
    <property type="match status" value="1"/>
</dbReference>
<dbReference type="SUPFAM" id="SSF56317">
    <property type="entry name" value="Carbon-nitrogen hydrolase"/>
    <property type="match status" value="1"/>
</dbReference>
<sequence length="569" mass="60629">MRIALLQLNARLGDPEGNSRKLEVAYAGAIASGAELVLAPELAIPGYLLEDRLWETGLRRRIEAESLRLAALTGPVPLVFGTATSAPSGRLWNELWWCERSELRHCARKRVLPSYDVFDEHRYFEPDASPQPLVAFRGHRIGLSICEDLWADPQLGNVPVGYGLDPIADLAAAGATLILNASASPSALGSWLPAGRSAPWSIPSKEAQRRRLLPGLAQKHGVPIAYASRVGAESWLLFDGGSGLALPDGRWQGGEAFEEGTLLVDPAAAGRPWRAVEEGPWLRRALVTGIRDNLAKQGLQAVVLGLSGGIDSAVAAALAVEALGPGRVLGAALPTRYSSAESADLAEQQARHLGMGFLKLDADDPFAGFAASLGKAFPGRAFGLTDENLQSRCRGSLLMALTSEPEVHRRLGTDRVAVLNTGNKSEAATGYFTLYGDGIGAFSPLGDCLKARVYAMAEDLGEAVPRSVIERPPTAELRPGQTDEASLLPYAQLDAILGAALEAQRPEEGLADDLALLLDGPALAQARAALPRILGLLRRTEFKRRQLPFAFKVSPKAFGAGRRIPLTAL</sequence>
<dbReference type="GO" id="GO:0005524">
    <property type="term" value="F:ATP binding"/>
    <property type="evidence" value="ECO:0007669"/>
    <property type="project" value="UniProtKB-UniRule"/>
</dbReference>
<dbReference type="Proteomes" id="UP000886657">
    <property type="component" value="Unassembled WGS sequence"/>
</dbReference>
<dbReference type="PIRSF" id="PIRSF006630">
    <property type="entry name" value="NADS_GAT"/>
    <property type="match status" value="1"/>
</dbReference>
<dbReference type="SUPFAM" id="SSF52402">
    <property type="entry name" value="Adenine nucleotide alpha hydrolases-like"/>
    <property type="match status" value="1"/>
</dbReference>
<evidence type="ECO:0000256" key="8">
    <source>
        <dbReference type="RuleBase" id="RU003811"/>
    </source>
</evidence>
<comment type="pathway">
    <text evidence="1 7">Cofactor biosynthesis; NAD(+) biosynthesis; NAD(+) from deamido-NAD(+) (L-Gln route): step 1/1.</text>
</comment>
<dbReference type="PANTHER" id="PTHR23090:SF9">
    <property type="entry name" value="GLUTAMINE-DEPENDENT NAD(+) SYNTHETASE"/>
    <property type="match status" value="1"/>
</dbReference>
<dbReference type="Gene3D" id="3.60.110.10">
    <property type="entry name" value="Carbon-nitrogen hydrolase"/>
    <property type="match status" value="1"/>
</dbReference>
<dbReference type="CDD" id="cd07570">
    <property type="entry name" value="GAT_Gln-NAD-synth"/>
    <property type="match status" value="1"/>
</dbReference>
<keyword evidence="5 7" id="KW-0067">ATP-binding</keyword>
<accession>A0A9D7SH80</accession>
<name>A0A9D7SH80_9BACT</name>